<evidence type="ECO:0008006" key="4">
    <source>
        <dbReference type="Google" id="ProtNLM"/>
    </source>
</evidence>
<dbReference type="Proteomes" id="UP000215332">
    <property type="component" value="Chromosome 1"/>
</dbReference>
<dbReference type="KEGG" id="cgrn:4412665_00252"/>
<organism evidence="2 3">
    <name type="scientific">Cutibacterium granulosum</name>
    <dbReference type="NCBI Taxonomy" id="33011"/>
    <lineage>
        <taxon>Bacteria</taxon>
        <taxon>Bacillati</taxon>
        <taxon>Actinomycetota</taxon>
        <taxon>Actinomycetes</taxon>
        <taxon>Propionibacteriales</taxon>
        <taxon>Propionibacteriaceae</taxon>
        <taxon>Cutibacterium</taxon>
    </lineage>
</organism>
<evidence type="ECO:0000256" key="1">
    <source>
        <dbReference type="SAM" id="Phobius"/>
    </source>
</evidence>
<dbReference type="AlphaFoldDB" id="A0A239W4I7"/>
<dbReference type="EMBL" id="LT906441">
    <property type="protein sequence ID" value="SNV29282.1"/>
    <property type="molecule type" value="Genomic_DNA"/>
</dbReference>
<feature type="transmembrane region" description="Helical" evidence="1">
    <location>
        <begin position="30"/>
        <end position="52"/>
    </location>
</feature>
<gene>
    <name evidence="2" type="ORF">SAMEA4412665_00252</name>
</gene>
<name>A0A239W4I7_9ACTN</name>
<sequence>MNHSLNLVGMDPVITTKIPRRSRRLAQRGMATAEYAVGILAAVTLALVLFKVFQDAKFFKAFLGLVLKAVSFVTGMIK</sequence>
<dbReference type="RefSeq" id="WP_021105148.1">
    <property type="nucleotide sequence ID" value="NZ_JAPJOE010000013.1"/>
</dbReference>
<keyword evidence="1" id="KW-0472">Membrane</keyword>
<reference evidence="2 3" key="1">
    <citation type="submission" date="2017-06" db="EMBL/GenBank/DDBJ databases">
        <authorList>
            <consortium name="Pathogen Informatics"/>
        </authorList>
    </citation>
    <scope>NUCLEOTIDE SEQUENCE [LARGE SCALE GENOMIC DNA]</scope>
    <source>
        <strain evidence="2 3">NCTC11865</strain>
    </source>
</reference>
<keyword evidence="1" id="KW-1133">Transmembrane helix</keyword>
<feature type="transmembrane region" description="Helical" evidence="1">
    <location>
        <begin position="58"/>
        <end position="77"/>
    </location>
</feature>
<protein>
    <recommendedName>
        <fullName evidence="4">DUF4244 domain-containing protein</fullName>
    </recommendedName>
</protein>
<dbReference type="Pfam" id="PF14029">
    <property type="entry name" value="DUF4244"/>
    <property type="match status" value="1"/>
</dbReference>
<accession>A0A239W4I7</accession>
<proteinExistence type="predicted"/>
<keyword evidence="1" id="KW-0812">Transmembrane</keyword>
<dbReference type="InterPro" id="IPR025338">
    <property type="entry name" value="DUF4244"/>
</dbReference>
<evidence type="ECO:0000313" key="2">
    <source>
        <dbReference type="EMBL" id="SNV29282.1"/>
    </source>
</evidence>
<evidence type="ECO:0000313" key="3">
    <source>
        <dbReference type="Proteomes" id="UP000215332"/>
    </source>
</evidence>